<gene>
    <name evidence="4" type="ORF">E2C04_04260</name>
    <name evidence="3" type="ORF">GCM10007231_12140</name>
</gene>
<evidence type="ECO:0000313" key="4">
    <source>
        <dbReference type="EMBL" id="QCC76620.1"/>
    </source>
</evidence>
<accession>A0A4P7U975</accession>
<dbReference type="Proteomes" id="UP000297025">
    <property type="component" value="Chromosome"/>
</dbReference>
<feature type="domain" description="DUF1707" evidence="1">
    <location>
        <begin position="11"/>
        <end position="63"/>
    </location>
</feature>
<evidence type="ECO:0000259" key="1">
    <source>
        <dbReference type="Pfam" id="PF08044"/>
    </source>
</evidence>
<reference evidence="3" key="2">
    <citation type="journal article" date="2014" name="Int. J. Syst. Evol. Microbiol.">
        <title>Complete genome of a new Firmicutes species belonging to the dominant human colonic microbiota ('Ruminococcus bicirculans') reveals two chromosomes and a selective capacity to utilize plant glucans.</title>
        <authorList>
            <consortium name="NISC Comparative Sequencing Program"/>
            <person name="Wegmann U."/>
            <person name="Louis P."/>
            <person name="Goesmann A."/>
            <person name="Henrissat B."/>
            <person name="Duncan S.H."/>
            <person name="Flint H.J."/>
        </authorList>
    </citation>
    <scope>NUCLEOTIDE SEQUENCE</scope>
    <source>
        <strain evidence="3">CCM 7403</strain>
    </source>
</reference>
<evidence type="ECO:0000313" key="6">
    <source>
        <dbReference type="Proteomes" id="UP000630594"/>
    </source>
</evidence>
<dbReference type="PANTHER" id="PTHR40763">
    <property type="entry name" value="MEMBRANE PROTEIN-RELATED"/>
    <property type="match status" value="1"/>
</dbReference>
<dbReference type="KEGG" id="ndp:E2C04_04260"/>
<dbReference type="InterPro" id="IPR012551">
    <property type="entry name" value="DUF1707_SHOCT-like"/>
</dbReference>
<reference evidence="3" key="5">
    <citation type="submission" date="2024-05" db="EMBL/GenBank/DDBJ databases">
        <authorList>
            <person name="Sun Q."/>
            <person name="Sedlacek I."/>
        </authorList>
    </citation>
    <scope>NUCLEOTIDE SEQUENCE</scope>
    <source>
        <strain evidence="3">CCM 7403</strain>
    </source>
</reference>
<keyword evidence="6" id="KW-1185">Reference proteome</keyword>
<evidence type="ECO:0000313" key="3">
    <source>
        <dbReference type="EMBL" id="GGD14726.1"/>
    </source>
</evidence>
<dbReference type="OrthoDB" id="4772576at2"/>
<name>A0A4P7U975_9ACTN</name>
<organism evidence="4 5">
    <name type="scientific">Nocardioides daphniae</name>
    <dbReference type="NCBI Taxonomy" id="402297"/>
    <lineage>
        <taxon>Bacteria</taxon>
        <taxon>Bacillati</taxon>
        <taxon>Actinomycetota</taxon>
        <taxon>Actinomycetes</taxon>
        <taxon>Propionibacteriales</taxon>
        <taxon>Nocardioidaceae</taxon>
        <taxon>Nocardioides</taxon>
    </lineage>
</organism>
<dbReference type="EMBL" id="CP038462">
    <property type="protein sequence ID" value="QCC76620.1"/>
    <property type="molecule type" value="Genomic_DNA"/>
</dbReference>
<reference evidence="4 5" key="1">
    <citation type="journal article" date="2008" name="Int. J. Syst. Evol. Microbiol.">
        <title>Nocardioides daphniae sp. nov., isolated from Daphnia cucullata (Crustacea: Cladocera).</title>
        <authorList>
            <person name="Toth E.M."/>
            <person name="Keki Z."/>
            <person name="Homonnay Z.G."/>
            <person name="Borsodi A.K."/>
            <person name="Marialigeti K."/>
            <person name="Schumann P."/>
        </authorList>
    </citation>
    <scope>NUCLEOTIDE SEQUENCE [LARGE SCALE GENOMIC DNA]</scope>
    <source>
        <strain evidence="4 5">JCM 16608</strain>
    </source>
</reference>
<evidence type="ECO:0000313" key="5">
    <source>
        <dbReference type="Proteomes" id="UP000297025"/>
    </source>
</evidence>
<dbReference type="InterPro" id="IPR024425">
    <property type="entry name" value="LiaF-like_C"/>
</dbReference>
<proteinExistence type="predicted"/>
<feature type="domain" description="Cell wall-active antibiotics response LiaF-like C-terminal" evidence="2">
    <location>
        <begin position="105"/>
        <end position="168"/>
    </location>
</feature>
<dbReference type="EMBL" id="BMCK01000002">
    <property type="protein sequence ID" value="GGD14726.1"/>
    <property type="molecule type" value="Genomic_DNA"/>
</dbReference>
<reference evidence="6" key="3">
    <citation type="journal article" date="2019" name="Int. J. Syst. Evol. Microbiol.">
        <title>The Global Catalogue of Microorganisms (GCM) 10K type strain sequencing project: providing services to taxonomists for standard genome sequencing and annotation.</title>
        <authorList>
            <consortium name="The Broad Institute Genomics Platform"/>
            <consortium name="The Broad Institute Genome Sequencing Center for Infectious Disease"/>
            <person name="Wu L."/>
            <person name="Ma J."/>
        </authorList>
    </citation>
    <scope>NUCLEOTIDE SEQUENCE [LARGE SCALE GENOMIC DNA]</scope>
    <source>
        <strain evidence="6">CCM 7403</strain>
    </source>
</reference>
<dbReference type="RefSeq" id="WP_135831669.1">
    <property type="nucleotide sequence ID" value="NZ_BMCK01000002.1"/>
</dbReference>
<reference evidence="4" key="4">
    <citation type="submission" date="2019-03" db="EMBL/GenBank/DDBJ databases">
        <authorList>
            <person name="Huang Y."/>
        </authorList>
    </citation>
    <scope>NUCLEOTIDE SEQUENCE</scope>
    <source>
        <strain evidence="4">JCM 16608</strain>
    </source>
</reference>
<protein>
    <submittedName>
        <fullName evidence="4">DUF1707 and DUF2154 domain-containing protein</fullName>
    </submittedName>
</protein>
<dbReference type="AlphaFoldDB" id="A0A4P7U975"/>
<sequence length="216" mass="23261">MDHQHGDPSRLRISDADRHKVADVLRDAAADGRIDLDELEERLEATYAAKVYADLVPITLDLPGPHLPAPQTFGGIPATAAPGGVPLPVHTSSFALMSSVDRKGVWRVPDQLTAFAVMGAVTLDLRQAVFTAQETVIYAHTLMGSVDIHVNAGTQVIVEGHGVMGAYEQGRDRVQPEIGLQSPTIRVKGLALMGAVTVTRKRMPGEPRNLRKKPGR</sequence>
<dbReference type="Proteomes" id="UP000630594">
    <property type="component" value="Unassembled WGS sequence"/>
</dbReference>
<evidence type="ECO:0000259" key="2">
    <source>
        <dbReference type="Pfam" id="PF09922"/>
    </source>
</evidence>
<dbReference type="PANTHER" id="PTHR40763:SF4">
    <property type="entry name" value="DUF1707 DOMAIN-CONTAINING PROTEIN"/>
    <property type="match status" value="1"/>
</dbReference>
<dbReference type="Pfam" id="PF09922">
    <property type="entry name" value="LiaF-like_C"/>
    <property type="match status" value="1"/>
</dbReference>
<dbReference type="Pfam" id="PF08044">
    <property type="entry name" value="DUF1707"/>
    <property type="match status" value="1"/>
</dbReference>